<evidence type="ECO:0000313" key="3">
    <source>
        <dbReference type="EMBL" id="MFC5218864.1"/>
    </source>
</evidence>
<gene>
    <name evidence="3" type="ORF">ACFPQ9_33965</name>
</gene>
<proteinExistence type="predicted"/>
<dbReference type="SUPFAM" id="SSF52540">
    <property type="entry name" value="P-loop containing nucleoside triphosphate hydrolases"/>
    <property type="match status" value="1"/>
</dbReference>
<name>A0ABW0CT88_STRCD</name>
<reference evidence="4" key="1">
    <citation type="journal article" date="2019" name="Int. J. Syst. Evol. Microbiol.">
        <title>The Global Catalogue of Microorganisms (GCM) 10K type strain sequencing project: providing services to taxonomists for standard genome sequencing and annotation.</title>
        <authorList>
            <consortium name="The Broad Institute Genomics Platform"/>
            <consortium name="The Broad Institute Genome Sequencing Center for Infectious Disease"/>
            <person name="Wu L."/>
            <person name="Ma J."/>
        </authorList>
    </citation>
    <scope>NUCLEOTIDE SEQUENCE [LARGE SCALE GENOMIC DNA]</scope>
    <source>
        <strain evidence="4">KCTC 42586</strain>
    </source>
</reference>
<dbReference type="InterPro" id="IPR041664">
    <property type="entry name" value="AAA_16"/>
</dbReference>
<dbReference type="RefSeq" id="WP_380862079.1">
    <property type="nucleotide sequence ID" value="NZ_JBHSKM010000028.1"/>
</dbReference>
<organism evidence="3 4">
    <name type="scientific">Streptomyces coerulescens</name>
    <dbReference type="NCBI Taxonomy" id="29304"/>
    <lineage>
        <taxon>Bacteria</taxon>
        <taxon>Bacillati</taxon>
        <taxon>Actinomycetota</taxon>
        <taxon>Actinomycetes</taxon>
        <taxon>Kitasatosporales</taxon>
        <taxon>Streptomycetaceae</taxon>
        <taxon>Streptomyces</taxon>
    </lineage>
</organism>
<dbReference type="Gene3D" id="3.40.50.1460">
    <property type="match status" value="1"/>
</dbReference>
<dbReference type="Gene3D" id="3.40.50.300">
    <property type="entry name" value="P-loop containing nucleotide triphosphate hydrolases"/>
    <property type="match status" value="1"/>
</dbReference>
<keyword evidence="4" id="KW-1185">Reference proteome</keyword>
<evidence type="ECO:0000313" key="4">
    <source>
        <dbReference type="Proteomes" id="UP001596263"/>
    </source>
</evidence>
<sequence length="541" mass="59077">MSRLDPDSLETESYGHGGMMVRALLLGFGTFESAVDGEWSPTSEGLPPLPSVEPHVRELAVVLSRFDGLNVSEPLIDADWVSVKEGWRQLRHDSVGRPRIVHFAGHGVSRGRVLYLPVHDSRPTDLPESAIDVGRWLNEVEHGSDQSPVLFLLDVCGAGAATDYQLFQDVPEGDRKTWVIAACTADESAFDARFTKATAQALERLRLGHWDISPTLSHVPVEAVADEIARELVRLGEGYPQTVVHSPRRAASLPVPEFFANPALSTDGWQRLRSRLRFAVRELAAEFDPGLDPVHFLTRASGRLDDAAAMTGCLFTGRTRELTQIRSWLASDEPLLLVTGSPGAGKSALLGVTVFLSHNQLAELSTGLVGRIRAQYRPERRYPTLVAVHARHRSMDEVIASIMVQLSPADAEPAAASSEQALDELKRIAQDLPEPVILILDATDEALESGRIVHDLLPELLRTLRSDGRPAFRALVGMRPPQADGHRFCEVPGARCPVPTGWCSTWTPPPVSRTSRTTSRPTSPTSSTAHPVTATRPFVSP</sequence>
<feature type="domain" description="Orc1-like AAA ATPase" evidence="2">
    <location>
        <begin position="315"/>
        <end position="466"/>
    </location>
</feature>
<dbReference type="Proteomes" id="UP001596263">
    <property type="component" value="Unassembled WGS sequence"/>
</dbReference>
<comment type="caution">
    <text evidence="3">The sequence shown here is derived from an EMBL/GenBank/DDBJ whole genome shotgun (WGS) entry which is preliminary data.</text>
</comment>
<feature type="compositionally biased region" description="Low complexity" evidence="1">
    <location>
        <begin position="512"/>
        <end position="535"/>
    </location>
</feature>
<dbReference type="InterPro" id="IPR027417">
    <property type="entry name" value="P-loop_NTPase"/>
</dbReference>
<feature type="region of interest" description="Disordered" evidence="1">
    <location>
        <begin position="505"/>
        <end position="541"/>
    </location>
</feature>
<accession>A0ABW0CT88</accession>
<evidence type="ECO:0000256" key="1">
    <source>
        <dbReference type="SAM" id="MobiDB-lite"/>
    </source>
</evidence>
<protein>
    <submittedName>
        <fullName evidence="3">AAA family ATPase</fullName>
    </submittedName>
</protein>
<dbReference type="Pfam" id="PF13191">
    <property type="entry name" value="AAA_16"/>
    <property type="match status" value="1"/>
</dbReference>
<evidence type="ECO:0000259" key="2">
    <source>
        <dbReference type="Pfam" id="PF13191"/>
    </source>
</evidence>
<dbReference type="EMBL" id="JBHSKM010000028">
    <property type="protein sequence ID" value="MFC5218864.1"/>
    <property type="molecule type" value="Genomic_DNA"/>
</dbReference>